<dbReference type="InterPro" id="IPR006153">
    <property type="entry name" value="Cation/H_exchanger_TM"/>
</dbReference>
<dbReference type="PANTHER" id="PTHR32507:SF8">
    <property type="entry name" value="CNH1P"/>
    <property type="match status" value="1"/>
</dbReference>
<keyword evidence="5 9" id="KW-0812">Transmembrane</keyword>
<dbReference type="PANTHER" id="PTHR32507">
    <property type="entry name" value="NA(+)/H(+) ANTIPORTER 1"/>
    <property type="match status" value="1"/>
</dbReference>
<feature type="transmembrane region" description="Helical" evidence="9">
    <location>
        <begin position="149"/>
        <end position="173"/>
    </location>
</feature>
<dbReference type="Proteomes" id="UP000253831">
    <property type="component" value="Unassembled WGS sequence"/>
</dbReference>
<dbReference type="GO" id="GO:1902600">
    <property type="term" value="P:proton transmembrane transport"/>
    <property type="evidence" value="ECO:0007669"/>
    <property type="project" value="InterPro"/>
</dbReference>
<evidence type="ECO:0000313" key="11">
    <source>
        <dbReference type="EMBL" id="RDE49671.1"/>
    </source>
</evidence>
<evidence type="ECO:0000256" key="4">
    <source>
        <dbReference type="ARBA" id="ARBA00022475"/>
    </source>
</evidence>
<keyword evidence="2" id="KW-0813">Transport</keyword>
<evidence type="ECO:0000313" key="12">
    <source>
        <dbReference type="Proteomes" id="UP000253831"/>
    </source>
</evidence>
<dbReference type="Gene3D" id="1.20.1530.20">
    <property type="match status" value="1"/>
</dbReference>
<feature type="transmembrane region" description="Helical" evidence="9">
    <location>
        <begin position="303"/>
        <end position="326"/>
    </location>
</feature>
<reference evidence="11 12" key="1">
    <citation type="submission" date="2018-05" db="EMBL/GenBank/DDBJ databases">
        <title>Integrated omic analyses show evidence that a Ca. Accumulibacter phosphatis strain performs denitrification under micro-aerobic conditions.</title>
        <authorList>
            <person name="Camejo P.Y."/>
            <person name="Katherine M.D."/>
            <person name="Daniel N.R."/>
        </authorList>
    </citation>
    <scope>NUCLEOTIDE SEQUENCE [LARGE SCALE GENOMIC DNA]</scope>
    <source>
        <strain evidence="11">UW-LDO-IC</strain>
    </source>
</reference>
<feature type="transmembrane region" description="Helical" evidence="9">
    <location>
        <begin position="193"/>
        <end position="212"/>
    </location>
</feature>
<evidence type="ECO:0000256" key="5">
    <source>
        <dbReference type="ARBA" id="ARBA00022692"/>
    </source>
</evidence>
<name>A0A369XHS4_9PROT</name>
<evidence type="ECO:0000256" key="3">
    <source>
        <dbReference type="ARBA" id="ARBA00022449"/>
    </source>
</evidence>
<protein>
    <submittedName>
        <fullName evidence="11">Sodium:proton exchanger</fullName>
    </submittedName>
</protein>
<evidence type="ECO:0000256" key="7">
    <source>
        <dbReference type="ARBA" id="ARBA00023065"/>
    </source>
</evidence>
<keyword evidence="8 9" id="KW-0472">Membrane</keyword>
<evidence type="ECO:0000256" key="8">
    <source>
        <dbReference type="ARBA" id="ARBA00023136"/>
    </source>
</evidence>
<keyword evidence="6 9" id="KW-1133">Transmembrane helix</keyword>
<proteinExistence type="predicted"/>
<evidence type="ECO:0000259" key="10">
    <source>
        <dbReference type="Pfam" id="PF00999"/>
    </source>
</evidence>
<keyword evidence="4" id="KW-1003">Cell membrane</keyword>
<dbReference type="AlphaFoldDB" id="A0A369XHS4"/>
<evidence type="ECO:0000256" key="1">
    <source>
        <dbReference type="ARBA" id="ARBA00004651"/>
    </source>
</evidence>
<feature type="transmembrane region" description="Helical" evidence="9">
    <location>
        <begin position="279"/>
        <end position="297"/>
    </location>
</feature>
<dbReference type="GO" id="GO:0005886">
    <property type="term" value="C:plasma membrane"/>
    <property type="evidence" value="ECO:0007669"/>
    <property type="project" value="UniProtKB-SubCell"/>
</dbReference>
<dbReference type="EMBL" id="QPGA01000035">
    <property type="protein sequence ID" value="RDE49671.1"/>
    <property type="molecule type" value="Genomic_DNA"/>
</dbReference>
<accession>A0A369XHS4</accession>
<feature type="transmembrane region" description="Helical" evidence="9">
    <location>
        <begin position="90"/>
        <end position="113"/>
    </location>
</feature>
<evidence type="ECO:0000256" key="6">
    <source>
        <dbReference type="ARBA" id="ARBA00022989"/>
    </source>
</evidence>
<keyword evidence="3" id="KW-0050">Antiport</keyword>
<feature type="domain" description="Cation/H+ exchanger transmembrane" evidence="10">
    <location>
        <begin position="8"/>
        <end position="386"/>
    </location>
</feature>
<sequence>MLITAAFIVLVFGYSLVSRRLESTPLTAPLLFTAAGVLMLLFPAASRELFIDRKALLLIAEVGLVMTLFTDASHISRGALQDNRRLPVRLLSVGMLLTILLGAAAAMACFAGLSWWEAGILAAILAPTDAGLGQIIVNSPRVPARIRQALNVEAGLNDGLAVPFLMLFIALAAAIEEGVGARSVLAHFLLEQIGYGTALGLAIGLGGGLLMGLAQRRQWMSPELGQLGVVAMPLLCILAAEESGASMFIAAFVAGLAAQVGFPKVGRHSVEFTEGWGQLFNWFVFFLFGLLFALSWHDFTPLIVLYAVLSLTVVRMLPVALAVAGIGLSRATVLFLGWFGPRGLASIVLGLVYLEQQANLPGENTIRLAVMATVLLSVVAHGLSAKTGIERYTRSCKALPADAPEHAAINAPGEK</sequence>
<comment type="caution">
    <text evidence="11">The sequence shown here is derived from an EMBL/GenBank/DDBJ whole genome shotgun (WGS) entry which is preliminary data.</text>
</comment>
<dbReference type="Pfam" id="PF00999">
    <property type="entry name" value="Na_H_Exchanger"/>
    <property type="match status" value="1"/>
</dbReference>
<organism evidence="11 12">
    <name type="scientific">Candidatus Accumulibacter meliphilus</name>
    <dbReference type="NCBI Taxonomy" id="2211374"/>
    <lineage>
        <taxon>Bacteria</taxon>
        <taxon>Pseudomonadati</taxon>
        <taxon>Pseudomonadota</taxon>
        <taxon>Betaproteobacteria</taxon>
        <taxon>Candidatus Accumulibacter</taxon>
    </lineage>
</organism>
<feature type="transmembrane region" description="Helical" evidence="9">
    <location>
        <begin position="333"/>
        <end position="354"/>
    </location>
</feature>
<gene>
    <name evidence="11" type="ORF">DVS81_15390</name>
</gene>
<feature type="transmembrane region" description="Helical" evidence="9">
    <location>
        <begin position="246"/>
        <end position="267"/>
    </location>
</feature>
<feature type="transmembrane region" description="Helical" evidence="9">
    <location>
        <begin position="28"/>
        <end position="45"/>
    </location>
</feature>
<dbReference type="GO" id="GO:0015297">
    <property type="term" value="F:antiporter activity"/>
    <property type="evidence" value="ECO:0007669"/>
    <property type="project" value="UniProtKB-KW"/>
</dbReference>
<keyword evidence="7" id="KW-0406">Ion transport</keyword>
<evidence type="ECO:0000256" key="9">
    <source>
        <dbReference type="SAM" id="Phobius"/>
    </source>
</evidence>
<feature type="transmembrane region" description="Helical" evidence="9">
    <location>
        <begin position="366"/>
        <end position="385"/>
    </location>
</feature>
<comment type="subcellular location">
    <subcellularLocation>
        <location evidence="1">Cell membrane</location>
        <topology evidence="1">Multi-pass membrane protein</topology>
    </subcellularLocation>
</comment>
<evidence type="ECO:0000256" key="2">
    <source>
        <dbReference type="ARBA" id="ARBA00022448"/>
    </source>
</evidence>
<dbReference type="InterPro" id="IPR038770">
    <property type="entry name" value="Na+/solute_symporter_sf"/>
</dbReference>